<dbReference type="PROSITE" id="PS51462">
    <property type="entry name" value="NUDIX"/>
    <property type="match status" value="1"/>
</dbReference>
<gene>
    <name evidence="2" type="ORF">BALAC2494_01926</name>
</gene>
<protein>
    <submittedName>
        <fullName evidence="2">Hydrolase acting on acid anhydrides in phosphorous-containing anhydrides</fullName>
        <ecNumber evidence="2">3.6.1.-</ecNumber>
    </submittedName>
</protein>
<reference evidence="2 3" key="1">
    <citation type="journal article" date="2011" name="J. Bacteriol.">
        <title>Genome Sequence of the Probiotic Strain Bifidobacterium animalis subsp. lactis CNCM I-2494.</title>
        <authorList>
            <person name="Chervaux C."/>
            <person name="Grimaldi C."/>
            <person name="Bolotin A."/>
            <person name="Quinquis B."/>
            <person name="Legrain-Raspaud S."/>
            <person name="van Hylckama Vlieg J.E."/>
            <person name="Denariaz G."/>
            <person name="Smokvina T."/>
        </authorList>
    </citation>
    <scope>NUCLEOTIDE SEQUENCE [LARGE SCALE GENOMIC DNA]</scope>
    <source>
        <strain evidence="2 3">CNCM I-2494</strain>
    </source>
</reference>
<dbReference type="KEGG" id="bnm:BALAC2494_01926"/>
<dbReference type="Gene3D" id="3.90.79.10">
    <property type="entry name" value="Nucleoside Triphosphate Pyrophosphohydrolase"/>
    <property type="match status" value="1"/>
</dbReference>
<dbReference type="InterPro" id="IPR054105">
    <property type="entry name" value="WHD_NrtR"/>
</dbReference>
<dbReference type="InterPro" id="IPR015797">
    <property type="entry name" value="NUDIX_hydrolase-like_dom_sf"/>
</dbReference>
<dbReference type="EMBL" id="CP002915">
    <property type="protein sequence ID" value="AEK30614.1"/>
    <property type="molecule type" value="Genomic_DNA"/>
</dbReference>
<dbReference type="InterPro" id="IPR036390">
    <property type="entry name" value="WH_DNA-bd_sf"/>
</dbReference>
<dbReference type="CDD" id="cd18873">
    <property type="entry name" value="NUDIX_NadM_like"/>
    <property type="match status" value="1"/>
</dbReference>
<dbReference type="Pfam" id="PF21906">
    <property type="entry name" value="WHD_NrtR"/>
    <property type="match status" value="1"/>
</dbReference>
<dbReference type="InterPro" id="IPR000086">
    <property type="entry name" value="NUDIX_hydrolase_dom"/>
</dbReference>
<dbReference type="Gene3D" id="1.10.10.10">
    <property type="entry name" value="Winged helix-like DNA-binding domain superfamily/Winged helix DNA-binding domain"/>
    <property type="match status" value="1"/>
</dbReference>
<dbReference type="InterPro" id="IPR036388">
    <property type="entry name" value="WH-like_DNA-bd_sf"/>
</dbReference>
<dbReference type="PANTHER" id="PTHR43736">
    <property type="entry name" value="ADP-RIBOSE PYROPHOSPHATASE"/>
    <property type="match status" value="1"/>
</dbReference>
<proteinExistence type="predicted"/>
<accession>A0A806FMU7</accession>
<evidence type="ECO:0000259" key="1">
    <source>
        <dbReference type="PROSITE" id="PS51462"/>
    </source>
</evidence>
<dbReference type="SUPFAM" id="SSF46785">
    <property type="entry name" value="Winged helix' DNA-binding domain"/>
    <property type="match status" value="1"/>
</dbReference>
<evidence type="ECO:0000313" key="2">
    <source>
        <dbReference type="EMBL" id="AEK30614.1"/>
    </source>
</evidence>
<dbReference type="AlphaFoldDB" id="A0A806FMU7"/>
<dbReference type="PANTHER" id="PTHR43736:SF4">
    <property type="entry name" value="SLR1690 PROTEIN"/>
    <property type="match status" value="1"/>
</dbReference>
<sequence>MICLGWMQPGMLPCHRDACEADESDRRGMGYGNVSERRFAPPQIGVTSVILALESETHGHARRRLWLPLVQRTREPFKGMWALPGGRLQANRSLEESAFATLASTTDLHPTYLEQLYTFGDPMRSSNGIPMVSVCYWALLDHADLGTEPGTAGNAHNVRWFPVDDLPELAFDHTTIVEYALWRLRHRMDAPNVVRQLIAEPFTLGQLHDVVEAVLGEEIDLANFRRKMLASHTLEDTGEVAREGRRRPAALYHFADHAEEEGFAFFAEHVAGNPHGACEALQVNTPDDALSALMPHA</sequence>
<keyword evidence="2" id="KW-0378">Hydrolase</keyword>
<evidence type="ECO:0000313" key="3">
    <source>
        <dbReference type="Proteomes" id="UP000008394"/>
    </source>
</evidence>
<dbReference type="Pfam" id="PF00293">
    <property type="entry name" value="NUDIX"/>
    <property type="match status" value="1"/>
</dbReference>
<dbReference type="SUPFAM" id="SSF55811">
    <property type="entry name" value="Nudix"/>
    <property type="match status" value="1"/>
</dbReference>
<feature type="domain" description="Nudix hydrolase" evidence="1">
    <location>
        <begin position="42"/>
        <end position="185"/>
    </location>
</feature>
<dbReference type="EC" id="3.6.1.-" evidence="2"/>
<dbReference type="Proteomes" id="UP000008394">
    <property type="component" value="Chromosome"/>
</dbReference>
<dbReference type="GO" id="GO:0016787">
    <property type="term" value="F:hydrolase activity"/>
    <property type="evidence" value="ECO:0007669"/>
    <property type="project" value="UniProtKB-KW"/>
</dbReference>
<name>A0A806FMU7_BIFAN</name>
<organism evidence="2 3">
    <name type="scientific">Bifidobacterium animalis subsp. lactis CNCM I-2494</name>
    <dbReference type="NCBI Taxonomy" id="1042403"/>
    <lineage>
        <taxon>Bacteria</taxon>
        <taxon>Bacillati</taxon>
        <taxon>Actinomycetota</taxon>
        <taxon>Actinomycetes</taxon>
        <taxon>Bifidobacteriales</taxon>
        <taxon>Bifidobacteriaceae</taxon>
        <taxon>Bifidobacterium</taxon>
    </lineage>
</organism>